<evidence type="ECO:0000313" key="2">
    <source>
        <dbReference type="Proteomes" id="UP000306416"/>
    </source>
</evidence>
<name>A0A4S1CGE8_9BACT</name>
<proteinExistence type="predicted"/>
<dbReference type="AlphaFoldDB" id="A0A4S1CGE8"/>
<evidence type="ECO:0000313" key="1">
    <source>
        <dbReference type="EMBL" id="TGU72413.1"/>
    </source>
</evidence>
<reference evidence="1 2" key="1">
    <citation type="submission" date="2019-04" db="EMBL/GenBank/DDBJ databases">
        <title>Geobacter oryzae sp. nov., ferric-reducing bacteria isolated from paddy soil.</title>
        <authorList>
            <person name="Xu Z."/>
            <person name="Masuda Y."/>
            <person name="Itoh H."/>
            <person name="Senoo K."/>
        </authorList>
    </citation>
    <scope>NUCLEOTIDE SEQUENCE [LARGE SCALE GENOMIC DNA]</scope>
    <source>
        <strain evidence="1 2">Red111</strain>
    </source>
</reference>
<keyword evidence="2" id="KW-1185">Reference proteome</keyword>
<accession>A0A4S1CGE8</accession>
<organism evidence="1 2">
    <name type="scientific">Geomonas terrae</name>
    <dbReference type="NCBI Taxonomy" id="2562681"/>
    <lineage>
        <taxon>Bacteria</taxon>
        <taxon>Pseudomonadati</taxon>
        <taxon>Thermodesulfobacteriota</taxon>
        <taxon>Desulfuromonadia</taxon>
        <taxon>Geobacterales</taxon>
        <taxon>Geobacteraceae</taxon>
        <taxon>Geomonas</taxon>
    </lineage>
</organism>
<dbReference type="RefSeq" id="WP_135869892.1">
    <property type="nucleotide sequence ID" value="NZ_SRSC01000002.1"/>
</dbReference>
<protein>
    <submittedName>
        <fullName evidence="1">Uncharacterized protein</fullName>
    </submittedName>
</protein>
<comment type="caution">
    <text evidence="1">The sequence shown here is derived from an EMBL/GenBank/DDBJ whole genome shotgun (WGS) entry which is preliminary data.</text>
</comment>
<gene>
    <name evidence="1" type="ORF">E4633_08890</name>
</gene>
<sequence length="183" mass="20978">MPTDVIGILDTAVKIGLGAIISGLSTYRVASLNHSKEAIKELRQRKLNIIEASVVNVDEYFKALSKLISAADGIQRMRSEADEHKLDLNDKDDNARWNFLYDVDQKFVEARDHKAYAVSKLRLIGATATSEILNQLVELEQEVRLKLIFDKHIPRQEDLQRWRDKLSSVKSEFFTEICKQYIS</sequence>
<dbReference type="EMBL" id="SRSC01000002">
    <property type="protein sequence ID" value="TGU72413.1"/>
    <property type="molecule type" value="Genomic_DNA"/>
</dbReference>
<dbReference type="Proteomes" id="UP000306416">
    <property type="component" value="Unassembled WGS sequence"/>
</dbReference>